<accession>A0A2U3DCQ0</accession>
<sequence length="286" mass="32440">MSLLHPPSSLFHYTSQQNVVQLRERHEHESPFARKIALTDAEGKLMDYHDALAVLGASSAHPGGFSITKEWMDQIQIAKEHTVLEVGCGTGRTACALKERFDCTVIGVDRNAKMIQKARRRAATQQLTLEFLQLSGESMPFSDASFHWIVAESVTVFNELRPLLTDYYRLLKTDGIVIDVEMCASSPLPKEVFKIFEETYGARIVPTMTQWKQHYRDAGFRSVRILRSGPVPNTPIFDEDLDPISNVLLDVEEAYSEEVNQMMLKNQTVMQSYAKWLNFAVIQAIK</sequence>
<comment type="caution">
    <text evidence="7">The sequence shown here is derived from an EMBL/GenBank/DDBJ whole genome shotgun (WGS) entry which is preliminary data.</text>
</comment>
<keyword evidence="3" id="KW-0808">Transferase</keyword>
<dbReference type="SUPFAM" id="SSF53335">
    <property type="entry name" value="S-adenosyl-L-methionine-dependent methyltransferases"/>
    <property type="match status" value="1"/>
</dbReference>
<dbReference type="InterPro" id="IPR029063">
    <property type="entry name" value="SAM-dependent_MTases_sf"/>
</dbReference>
<proteinExistence type="predicted"/>
<comment type="pathway">
    <text evidence="1">Lipid metabolism.</text>
</comment>
<feature type="domain" description="Methyltransferase" evidence="6">
    <location>
        <begin position="83"/>
        <end position="175"/>
    </location>
</feature>
<protein>
    <recommendedName>
        <fullName evidence="6">Methyltransferase domain-containing protein</fullName>
    </recommendedName>
</protein>
<dbReference type="GO" id="GO:0032259">
    <property type="term" value="P:methylation"/>
    <property type="evidence" value="ECO:0007669"/>
    <property type="project" value="UniProtKB-KW"/>
</dbReference>
<evidence type="ECO:0000313" key="7">
    <source>
        <dbReference type="EMBL" id="PWI59048.1"/>
    </source>
</evidence>
<dbReference type="Gene3D" id="3.40.50.150">
    <property type="entry name" value="Vaccinia Virus protein VP39"/>
    <property type="match status" value="1"/>
</dbReference>
<dbReference type="InterPro" id="IPR041698">
    <property type="entry name" value="Methyltransf_25"/>
</dbReference>
<keyword evidence="8" id="KW-1185">Reference proteome</keyword>
<dbReference type="AlphaFoldDB" id="A0A2U3DCQ0"/>
<dbReference type="Pfam" id="PF13649">
    <property type="entry name" value="Methyltransf_25"/>
    <property type="match status" value="1"/>
</dbReference>
<evidence type="ECO:0000256" key="3">
    <source>
        <dbReference type="ARBA" id="ARBA00022679"/>
    </source>
</evidence>
<dbReference type="GO" id="GO:0000234">
    <property type="term" value="F:phosphoethanolamine N-methyltransferase activity"/>
    <property type="evidence" value="ECO:0007669"/>
    <property type="project" value="UniProtKB-EC"/>
</dbReference>
<dbReference type="PANTHER" id="PTHR44307:SF2">
    <property type="entry name" value="PHOSPHOETHANOLAMINE METHYLTRANSFERASE ISOFORM X1"/>
    <property type="match status" value="1"/>
</dbReference>
<dbReference type="Proteomes" id="UP000245380">
    <property type="component" value="Unassembled WGS sequence"/>
</dbReference>
<dbReference type="PANTHER" id="PTHR44307">
    <property type="entry name" value="PHOSPHOETHANOLAMINE METHYLTRANSFERASE"/>
    <property type="match status" value="1"/>
</dbReference>
<dbReference type="CDD" id="cd02440">
    <property type="entry name" value="AdoMet_MTases"/>
    <property type="match status" value="1"/>
</dbReference>
<evidence type="ECO:0000313" key="8">
    <source>
        <dbReference type="Proteomes" id="UP000245380"/>
    </source>
</evidence>
<evidence type="ECO:0000256" key="1">
    <source>
        <dbReference type="ARBA" id="ARBA00005189"/>
    </source>
</evidence>
<gene>
    <name evidence="7" type="ORF">BM613_00070</name>
</gene>
<name>A0A2U3DCQ0_SULT2</name>
<organism evidence="7 8">
    <name type="scientific">Sulfoacidibacillus thermotolerans</name>
    <name type="common">Acidibacillus sulfuroxidans</name>
    <dbReference type="NCBI Taxonomy" id="1765684"/>
    <lineage>
        <taxon>Bacteria</taxon>
        <taxon>Bacillati</taxon>
        <taxon>Bacillota</taxon>
        <taxon>Bacilli</taxon>
        <taxon>Bacillales</taxon>
        <taxon>Alicyclobacillaceae</taxon>
        <taxon>Sulfoacidibacillus</taxon>
    </lineage>
</organism>
<evidence type="ECO:0000259" key="6">
    <source>
        <dbReference type="Pfam" id="PF13649"/>
    </source>
</evidence>
<comment type="catalytic activity">
    <reaction evidence="5">
        <text>phosphoethanolamine + S-adenosyl-L-methionine = N-methylethanolamine phosphate + S-adenosyl-L-homocysteine + H(+)</text>
        <dbReference type="Rhea" id="RHEA:20365"/>
        <dbReference type="ChEBI" id="CHEBI:15378"/>
        <dbReference type="ChEBI" id="CHEBI:57781"/>
        <dbReference type="ChEBI" id="CHEBI:57856"/>
        <dbReference type="ChEBI" id="CHEBI:58190"/>
        <dbReference type="ChEBI" id="CHEBI:59789"/>
        <dbReference type="EC" id="2.1.1.103"/>
    </reaction>
    <physiologicalReaction direction="left-to-right" evidence="5">
        <dbReference type="Rhea" id="RHEA:20366"/>
    </physiologicalReaction>
</comment>
<evidence type="ECO:0000256" key="5">
    <source>
        <dbReference type="ARBA" id="ARBA00047622"/>
    </source>
</evidence>
<comment type="pathway">
    <text evidence="4">Phospholipid metabolism.</text>
</comment>
<dbReference type="EMBL" id="MPDK01000001">
    <property type="protein sequence ID" value="PWI59048.1"/>
    <property type="molecule type" value="Genomic_DNA"/>
</dbReference>
<keyword evidence="2" id="KW-0489">Methyltransferase</keyword>
<evidence type="ECO:0000256" key="4">
    <source>
        <dbReference type="ARBA" id="ARBA00025707"/>
    </source>
</evidence>
<reference evidence="7 8" key="1">
    <citation type="submission" date="2016-11" db="EMBL/GenBank/DDBJ databases">
        <title>Comparative genomics of Acidibacillus ferroxidans species.</title>
        <authorList>
            <person name="Oliveira G."/>
            <person name="Nunes G."/>
            <person name="Oliveira R."/>
            <person name="Araujo F."/>
            <person name="Salim A."/>
            <person name="Scholte L."/>
            <person name="Morais D."/>
            <person name="Nancucheo I."/>
            <person name="Johnson D.B."/>
            <person name="Grail B."/>
            <person name="Bittencourt J."/>
            <person name="Valadares R."/>
        </authorList>
    </citation>
    <scope>NUCLEOTIDE SEQUENCE [LARGE SCALE GENOMIC DNA]</scope>
    <source>
        <strain evidence="7 8">Y002</strain>
    </source>
</reference>
<evidence type="ECO:0000256" key="2">
    <source>
        <dbReference type="ARBA" id="ARBA00022603"/>
    </source>
</evidence>